<organism evidence="1">
    <name type="scientific">uncultured Aureispira sp</name>
    <dbReference type="NCBI Taxonomy" id="1331704"/>
    <lineage>
        <taxon>Bacteria</taxon>
        <taxon>Pseudomonadati</taxon>
        <taxon>Bacteroidota</taxon>
        <taxon>Saprospiria</taxon>
        <taxon>Saprospirales</taxon>
        <taxon>Saprospiraceae</taxon>
        <taxon>Aureispira</taxon>
        <taxon>environmental samples</taxon>
    </lineage>
</organism>
<name>A0A6S6TTB9_9BACT</name>
<proteinExistence type="predicted"/>
<dbReference type="EMBL" id="CACVAQ010000273">
    <property type="protein sequence ID" value="CAA6819343.1"/>
    <property type="molecule type" value="Genomic_DNA"/>
</dbReference>
<gene>
    <name evidence="1" type="ORF">HELGO_WM44319</name>
</gene>
<dbReference type="AlphaFoldDB" id="A0A6S6TTB9"/>
<protein>
    <recommendedName>
        <fullName evidence="2">DUF4259 domain-containing protein</fullName>
    </recommendedName>
</protein>
<dbReference type="InterPro" id="IPR025355">
    <property type="entry name" value="DUF4259"/>
</dbReference>
<reference evidence="1" key="1">
    <citation type="submission" date="2020-01" db="EMBL/GenBank/DDBJ databases">
        <authorList>
            <person name="Meier V. D."/>
            <person name="Meier V D."/>
        </authorList>
    </citation>
    <scope>NUCLEOTIDE SEQUENCE</scope>
    <source>
        <strain evidence="1">HLG_WM_MAG_10</strain>
    </source>
</reference>
<accession>A0A6S6TTB9</accession>
<evidence type="ECO:0000313" key="1">
    <source>
        <dbReference type="EMBL" id="CAA6819343.1"/>
    </source>
</evidence>
<sequence length="153" mass="17750">MGAWGVKALESDAGLDVVDFLEMFYKGKTKLVLSDILVAFIVEGFLGQTRAEIDFYFDNTAIALTELYLMFQETGELDYDHEDECISLRKKTAFVSDPESLELLFQYLMDIKNEKPDEDGEREFVELWKDSPSYEKWKAHLENLSIKLKKELN</sequence>
<dbReference type="Pfam" id="PF14078">
    <property type="entry name" value="DUF4259"/>
    <property type="match status" value="1"/>
</dbReference>
<evidence type="ECO:0008006" key="2">
    <source>
        <dbReference type="Google" id="ProtNLM"/>
    </source>
</evidence>